<sequence>MKNSIKSQQGATLVISLIMLLLFMVISISAVKSANVEERMASNSQYDIVIYHTAYSVLQQHVTNLKQNNEPFVEALSANNKKQKLVDKLSIEKVERDSELEYLSMGAPPPQFSLSKDYAGYRYKLQTRAKIKNIGALSTQTVGLMLAAPKS</sequence>
<evidence type="ECO:0000313" key="3">
    <source>
        <dbReference type="Proteomes" id="UP000569732"/>
    </source>
</evidence>
<dbReference type="RefSeq" id="WP_180566579.1">
    <property type="nucleotide sequence ID" value="NZ_JACCKB010000001.1"/>
</dbReference>
<evidence type="ECO:0000259" key="1">
    <source>
        <dbReference type="Pfam" id="PF14341"/>
    </source>
</evidence>
<proteinExistence type="predicted"/>
<comment type="caution">
    <text evidence="2">The sequence shown here is derived from an EMBL/GenBank/DDBJ whole genome shotgun (WGS) entry which is preliminary data.</text>
</comment>
<dbReference type="Pfam" id="PF14341">
    <property type="entry name" value="PilX_N"/>
    <property type="match status" value="1"/>
</dbReference>
<gene>
    <name evidence="2" type="ORF">H0A36_00940</name>
</gene>
<keyword evidence="3" id="KW-1185">Reference proteome</keyword>
<dbReference type="InterPro" id="IPR025746">
    <property type="entry name" value="PilX_N_dom"/>
</dbReference>
<dbReference type="AlphaFoldDB" id="A0A853HZM3"/>
<feature type="domain" description="Type 4 fimbrial biogenesis protein PilX N-terminal" evidence="1">
    <location>
        <begin position="9"/>
        <end position="45"/>
    </location>
</feature>
<dbReference type="EMBL" id="JACCKB010000001">
    <property type="protein sequence ID" value="NYZ64552.1"/>
    <property type="molecule type" value="Genomic_DNA"/>
</dbReference>
<dbReference type="Proteomes" id="UP000569732">
    <property type="component" value="Unassembled WGS sequence"/>
</dbReference>
<accession>A0A853HZM3</accession>
<evidence type="ECO:0000313" key="2">
    <source>
        <dbReference type="EMBL" id="NYZ64552.1"/>
    </source>
</evidence>
<reference evidence="2 3" key="1">
    <citation type="submission" date="2020-07" db="EMBL/GenBank/DDBJ databases">
        <title>Endozoicomonas sp. nov., isolated from sediment.</title>
        <authorList>
            <person name="Gu T."/>
        </authorList>
    </citation>
    <scope>NUCLEOTIDE SEQUENCE [LARGE SCALE GENOMIC DNA]</scope>
    <source>
        <strain evidence="2 3">SM1973</strain>
    </source>
</reference>
<organism evidence="2 3">
    <name type="scientific">Spartinivicinus marinus</name>
    <dbReference type="NCBI Taxonomy" id="2994442"/>
    <lineage>
        <taxon>Bacteria</taxon>
        <taxon>Pseudomonadati</taxon>
        <taxon>Pseudomonadota</taxon>
        <taxon>Gammaproteobacteria</taxon>
        <taxon>Oceanospirillales</taxon>
        <taxon>Zooshikellaceae</taxon>
        <taxon>Spartinivicinus</taxon>
    </lineage>
</organism>
<name>A0A853HZM3_9GAMM</name>
<protein>
    <recommendedName>
        <fullName evidence="1">Type 4 fimbrial biogenesis protein PilX N-terminal domain-containing protein</fullName>
    </recommendedName>
</protein>